<dbReference type="InterPro" id="IPR050583">
    <property type="entry name" value="Mycobacterial_A85_antigen"/>
</dbReference>
<dbReference type="InterPro" id="IPR029058">
    <property type="entry name" value="AB_hydrolase_fold"/>
</dbReference>
<evidence type="ECO:0000256" key="1">
    <source>
        <dbReference type="SAM" id="SignalP"/>
    </source>
</evidence>
<dbReference type="Pfam" id="PF00756">
    <property type="entry name" value="Esterase"/>
    <property type="match status" value="1"/>
</dbReference>
<keyword evidence="3" id="KW-1185">Reference proteome</keyword>
<dbReference type="Gene3D" id="3.40.50.1820">
    <property type="entry name" value="alpha/beta hydrolase"/>
    <property type="match status" value="1"/>
</dbReference>
<dbReference type="AlphaFoldDB" id="A0A6L3VHL2"/>
<dbReference type="GO" id="GO:0016747">
    <property type="term" value="F:acyltransferase activity, transferring groups other than amino-acyl groups"/>
    <property type="evidence" value="ECO:0007669"/>
    <property type="project" value="TreeGrafter"/>
</dbReference>
<accession>A0A6L3VHL2</accession>
<reference evidence="2 3" key="1">
    <citation type="submission" date="2019-09" db="EMBL/GenBank/DDBJ databases">
        <title>Actinomadura physcomitrii sp. nov., a novel actinomycete isolated from moss [Physcomitrium sphaericum (Ludw) Fuernr].</title>
        <authorList>
            <person name="Liu C."/>
            <person name="Zhuang X."/>
        </authorList>
    </citation>
    <scope>NUCLEOTIDE SEQUENCE [LARGE SCALE GENOMIC DNA]</scope>
    <source>
        <strain evidence="2 3">CYP1-1B</strain>
    </source>
</reference>
<sequence>MPGRPALLRRSTPVAGPGPLALLLPLVLAAALATAVPAAPHAAAATAASSAATAVTGTATGAKVVAETTVAPRTIDLTVQSPAMGAQEKVRLLVPPGWSRDAGRTWPTLWLLHGGVDGYTAWTRDTDVADLTAHSPVIVVMPEGGSCGNYSDWWNYGNGGSPEWETFHMKELRTLLQNDYRANSRSAVAGNSMGGLGAMLYAARFPGTFAAAAAFSGYVDTLYGYKPGDDSIGWGPSFSCPGTDWRRVWGEPDAQAAIWHAHNPTDLAGRLAGVRLYVASGNGKAGSLGGLPFTDPVEAAANDVSHAFADRLDALGVPVTTRFFDGQHSWPYWQRDLHDAYPMLMRALGAS</sequence>
<comment type="caution">
    <text evidence="2">The sequence shown here is derived from an EMBL/GenBank/DDBJ whole genome shotgun (WGS) entry which is preliminary data.</text>
</comment>
<dbReference type="EMBL" id="WBMR01000165">
    <property type="protein sequence ID" value="KAB2369560.1"/>
    <property type="molecule type" value="Genomic_DNA"/>
</dbReference>
<feature type="chain" id="PRO_5039270262" evidence="1">
    <location>
        <begin position="39"/>
        <end position="351"/>
    </location>
</feature>
<dbReference type="PANTHER" id="PTHR48098:SF1">
    <property type="entry name" value="DIACYLGLYCEROL ACYLTRANSFERASE_MYCOLYLTRANSFERASE AG85A"/>
    <property type="match status" value="1"/>
</dbReference>
<dbReference type="RefSeq" id="WP_151544864.1">
    <property type="nucleotide sequence ID" value="NZ_WBMR01000165.1"/>
</dbReference>
<dbReference type="Proteomes" id="UP000483004">
    <property type="component" value="Unassembled WGS sequence"/>
</dbReference>
<dbReference type="OrthoDB" id="4527292at2"/>
<dbReference type="SUPFAM" id="SSF53474">
    <property type="entry name" value="alpha/beta-Hydrolases"/>
    <property type="match status" value="1"/>
</dbReference>
<dbReference type="InterPro" id="IPR000801">
    <property type="entry name" value="Esterase-like"/>
</dbReference>
<gene>
    <name evidence="2" type="ORF">F9B16_36910</name>
</gene>
<evidence type="ECO:0000313" key="3">
    <source>
        <dbReference type="Proteomes" id="UP000483004"/>
    </source>
</evidence>
<feature type="signal peptide" evidence="1">
    <location>
        <begin position="1"/>
        <end position="38"/>
    </location>
</feature>
<keyword evidence="1" id="KW-0732">Signal</keyword>
<protein>
    <submittedName>
        <fullName evidence="2">Esterase family protein</fullName>
    </submittedName>
</protein>
<evidence type="ECO:0000313" key="2">
    <source>
        <dbReference type="EMBL" id="KAB2369560.1"/>
    </source>
</evidence>
<dbReference type="PANTHER" id="PTHR48098">
    <property type="entry name" value="ENTEROCHELIN ESTERASE-RELATED"/>
    <property type="match status" value="1"/>
</dbReference>
<proteinExistence type="predicted"/>
<organism evidence="2 3">
    <name type="scientific">Actinomadura montaniterrae</name>
    <dbReference type="NCBI Taxonomy" id="1803903"/>
    <lineage>
        <taxon>Bacteria</taxon>
        <taxon>Bacillati</taxon>
        <taxon>Actinomycetota</taxon>
        <taxon>Actinomycetes</taxon>
        <taxon>Streptosporangiales</taxon>
        <taxon>Thermomonosporaceae</taxon>
        <taxon>Actinomadura</taxon>
    </lineage>
</organism>
<name>A0A6L3VHL2_9ACTN</name>